<dbReference type="InterPro" id="IPR033985">
    <property type="entry name" value="SusD-like_N"/>
</dbReference>
<protein>
    <recommendedName>
        <fullName evidence="1">SusD-like N-terminal domain-containing protein</fullName>
    </recommendedName>
</protein>
<feature type="domain" description="SusD-like N-terminal" evidence="1">
    <location>
        <begin position="10"/>
        <end position="211"/>
    </location>
</feature>
<gene>
    <name evidence="2" type="ORF">EZS27_005879</name>
</gene>
<dbReference type="AlphaFoldDB" id="A0A5J4SK61"/>
<organism evidence="2">
    <name type="scientific">termite gut metagenome</name>
    <dbReference type="NCBI Taxonomy" id="433724"/>
    <lineage>
        <taxon>unclassified sequences</taxon>
        <taxon>metagenomes</taxon>
        <taxon>organismal metagenomes</taxon>
    </lineage>
</organism>
<dbReference type="Gene3D" id="1.25.40.390">
    <property type="match status" value="1"/>
</dbReference>
<dbReference type="EMBL" id="SNRY01000124">
    <property type="protein sequence ID" value="KAA6346634.1"/>
    <property type="molecule type" value="Genomic_DNA"/>
</dbReference>
<name>A0A5J4SK61_9ZZZZ</name>
<dbReference type="InterPro" id="IPR011990">
    <property type="entry name" value="TPR-like_helical_dom_sf"/>
</dbReference>
<evidence type="ECO:0000313" key="2">
    <source>
        <dbReference type="EMBL" id="KAA6346634.1"/>
    </source>
</evidence>
<dbReference type="SUPFAM" id="SSF48452">
    <property type="entry name" value="TPR-like"/>
    <property type="match status" value="1"/>
</dbReference>
<accession>A0A5J4SK61</accession>
<proteinExistence type="predicted"/>
<comment type="caution">
    <text evidence="2">The sequence shown here is derived from an EMBL/GenBank/DDBJ whole genome shotgun (WGS) entry which is preliminary data.</text>
</comment>
<evidence type="ECO:0000259" key="1">
    <source>
        <dbReference type="Pfam" id="PF14322"/>
    </source>
</evidence>
<reference evidence="2" key="1">
    <citation type="submission" date="2019-03" db="EMBL/GenBank/DDBJ databases">
        <title>Single cell metagenomics reveals metabolic interactions within the superorganism composed of flagellate Streblomastix strix and complex community of Bacteroidetes bacteria on its surface.</title>
        <authorList>
            <person name="Treitli S.C."/>
            <person name="Kolisko M."/>
            <person name="Husnik F."/>
            <person name="Keeling P."/>
            <person name="Hampl V."/>
        </authorList>
    </citation>
    <scope>NUCLEOTIDE SEQUENCE</scope>
    <source>
        <strain evidence="2">STM</strain>
    </source>
</reference>
<dbReference type="Pfam" id="PF14322">
    <property type="entry name" value="SusD-like_3"/>
    <property type="match status" value="1"/>
</dbReference>
<sequence length="505" mass="57513">MGIFVSCDHFLDEIPDNRAELNTKDKITKLLVSAYPDINHCLITEMASDNADQVSGTWTSFNLLQEQAYLWKDITEADVDSPMELWNACYKCIAVANQALLVIEQEDYTGMQAQIGEALLCRAYAHFILVNVFGKHYTKENGDSDPGIPYMERTETEVAPQYERMSVAGVYEKIDADIEKGLPLISDEIYSVTKYHFNRKAAYAFATRFNLYYGNYDKVIEYATQVLTGNPESVLRNWAAEGELDDNRNIRGDAFISADNRANLLLISSFSAWGRIHGPFHLGEKYVHNNKIAYDETCKASATWGSSANLYYDIPSYQGTPKVVMRKLNEYFEVSDPVNGIGSPHIVLPVFTTDETLLCRAEAYVMKKEYENAVKDLATWQSAFTRNKSLTRATINNLYAGMAYYRPDAPTLQNTPKKALHPSFAVEAGEQENFIHCILYMRRVLTLHEGLRWFDIKRYGIEIYRRTVYDDGSVLITDRLLRDDNRRAIQLPQEVINAGLKANPR</sequence>